<dbReference type="Pfam" id="PF07143">
    <property type="entry name" value="CrtC"/>
    <property type="match status" value="1"/>
</dbReference>
<dbReference type="AlphaFoldDB" id="A0A2T3G9L8"/>
<dbReference type="Gene3D" id="2.40.370.10">
    <property type="entry name" value="AttH-like domain"/>
    <property type="match status" value="1"/>
</dbReference>
<dbReference type="InterPro" id="IPR010791">
    <property type="entry name" value="AttH_dom"/>
</dbReference>
<reference evidence="2 3" key="2">
    <citation type="submission" date="2018-03" db="EMBL/GenBank/DDBJ databases">
        <title>The comparative genomics of Bifidobacterium callitrichos reflects dietary carbohydrate utilization within the common marmoset gut.</title>
        <authorList>
            <person name="Rani A."/>
        </authorList>
    </citation>
    <scope>NUCLEOTIDE SEQUENCE [LARGE SCALE GENOMIC DNA]</scope>
    <source>
        <strain evidence="2 3">UMA51805</strain>
    </source>
</reference>
<gene>
    <name evidence="2" type="ORF">CPA40_06890</name>
</gene>
<organism evidence="2 3">
    <name type="scientific">Bifidobacterium callitrichos</name>
    <dbReference type="NCBI Taxonomy" id="762209"/>
    <lineage>
        <taxon>Bacteria</taxon>
        <taxon>Bacillati</taxon>
        <taxon>Actinomycetota</taxon>
        <taxon>Actinomycetes</taxon>
        <taxon>Bifidobacteriales</taxon>
        <taxon>Bifidobacteriaceae</taxon>
        <taxon>Bifidobacterium</taxon>
    </lineage>
</organism>
<feature type="domain" description="AttH" evidence="1">
    <location>
        <begin position="65"/>
        <end position="220"/>
    </location>
</feature>
<evidence type="ECO:0000313" key="3">
    <source>
        <dbReference type="Proteomes" id="UP000240228"/>
    </source>
</evidence>
<reference evidence="3" key="1">
    <citation type="submission" date="2017-09" db="EMBL/GenBank/DDBJ databases">
        <authorList>
            <person name="Sela D.A."/>
            <person name="Albert K."/>
        </authorList>
    </citation>
    <scope>NUCLEOTIDE SEQUENCE [LARGE SCALE GENOMIC DNA]</scope>
    <source>
        <strain evidence="3">UMA51805</strain>
    </source>
</reference>
<keyword evidence="3" id="KW-1185">Reference proteome</keyword>
<name>A0A2T3G9L8_9BIFI</name>
<accession>A0A2T3G9L8</accession>
<sequence length="388" mass="44955">MRPLAYGGGRDAGNRRTISMKGTTDMTDVRLMDTKEDFVKLGINPDKVEQWEDGRRDTSARGHWEWWYFDAILDDGSSVVVQFFPKDNMRTKESVDSPHLTARVVTKDGRTYEKHPAFRPEQCRFAKEACDVRLGSNLFQGDLETYRILVDSSDDGFGVDITLKSQSKPYRPGTSYFEFDDDYYTWLCVVPRGEVTGTVTLDGVPHEVHGRGYHDHQWGSALFWSLWNNWLWARHNFEDHSLLVFDMVASKKYGYQRFPIAFLQDKDGNIVFENTKDVNYQLIEKYRDPDSGKYYPRRSKYTFDVNGKHIEYELEERKVLESQNAKARKMPAPAVLMLKLKGLDPSYVRYEATGDLTVTEGGKETLHRDGALIYEFMYPGTEDFSKHV</sequence>
<dbReference type="Proteomes" id="UP000240228">
    <property type="component" value="Unassembled WGS sequence"/>
</dbReference>
<evidence type="ECO:0000259" key="1">
    <source>
        <dbReference type="Pfam" id="PF07143"/>
    </source>
</evidence>
<dbReference type="InterPro" id="IPR023374">
    <property type="entry name" value="AttH-like_dom_sf"/>
</dbReference>
<comment type="caution">
    <text evidence="2">The sequence shown here is derived from an EMBL/GenBank/DDBJ whole genome shotgun (WGS) entry which is preliminary data.</text>
</comment>
<protein>
    <recommendedName>
        <fullName evidence="1">AttH domain-containing protein</fullName>
    </recommendedName>
</protein>
<proteinExistence type="predicted"/>
<evidence type="ECO:0000313" key="2">
    <source>
        <dbReference type="EMBL" id="PST46167.1"/>
    </source>
</evidence>
<dbReference type="SUPFAM" id="SSF159245">
    <property type="entry name" value="AttH-like"/>
    <property type="match status" value="1"/>
</dbReference>
<dbReference type="EMBL" id="NWTX01000011">
    <property type="protein sequence ID" value="PST46167.1"/>
    <property type="molecule type" value="Genomic_DNA"/>
</dbReference>